<proteinExistence type="predicted"/>
<reference evidence="1" key="1">
    <citation type="submission" date="2022-07" db="EMBL/GenBank/DDBJ databases">
        <title>Phylogenomic reconstructions and comparative analyses of Kickxellomycotina fungi.</title>
        <authorList>
            <person name="Reynolds N.K."/>
            <person name="Stajich J.E."/>
            <person name="Barry K."/>
            <person name="Grigoriev I.V."/>
            <person name="Crous P."/>
            <person name="Smith M.E."/>
        </authorList>
    </citation>
    <scope>NUCLEOTIDE SEQUENCE</scope>
    <source>
        <strain evidence="1">Benny 63K</strain>
    </source>
</reference>
<comment type="caution">
    <text evidence="1">The sequence shown here is derived from an EMBL/GenBank/DDBJ whole genome shotgun (WGS) entry which is preliminary data.</text>
</comment>
<accession>A0ACC1IS46</accession>
<dbReference type="EMBL" id="JANBPG010000122">
    <property type="protein sequence ID" value="KAJ1899816.1"/>
    <property type="molecule type" value="Genomic_DNA"/>
</dbReference>
<protein>
    <submittedName>
        <fullName evidence="1">Uncharacterized protein</fullName>
    </submittedName>
</protein>
<name>A0ACC1IS46_9FUNG</name>
<evidence type="ECO:0000313" key="2">
    <source>
        <dbReference type="Proteomes" id="UP001150581"/>
    </source>
</evidence>
<gene>
    <name evidence="1" type="ORF">LPJ66_001866</name>
</gene>
<sequence length="200" mass="21900">MSGQHNLNAMGNQDWRASVPEQARSQNLAQISSAILQGFNESQRASVIKVLYQFENLAFTSAQSSQEYVSMLHARVAELDQKLKILTGQAMANNQAAAAGLNQQFVQQTPVMSMMSPPQQPQQQPQLVPPVAVPSVIAAAPAATPVQAPGNTHMSMQQMRDVINFPQNHTTQDITMALHIIQAQMGQSEDKQRLTEVVQK</sequence>
<evidence type="ECO:0000313" key="1">
    <source>
        <dbReference type="EMBL" id="KAJ1899816.1"/>
    </source>
</evidence>
<dbReference type="Proteomes" id="UP001150581">
    <property type="component" value="Unassembled WGS sequence"/>
</dbReference>
<feature type="non-terminal residue" evidence="1">
    <location>
        <position position="200"/>
    </location>
</feature>
<organism evidence="1 2">
    <name type="scientific">Kickxella alabastrina</name>
    <dbReference type="NCBI Taxonomy" id="61397"/>
    <lineage>
        <taxon>Eukaryota</taxon>
        <taxon>Fungi</taxon>
        <taxon>Fungi incertae sedis</taxon>
        <taxon>Zoopagomycota</taxon>
        <taxon>Kickxellomycotina</taxon>
        <taxon>Kickxellomycetes</taxon>
        <taxon>Kickxellales</taxon>
        <taxon>Kickxellaceae</taxon>
        <taxon>Kickxella</taxon>
    </lineage>
</organism>
<keyword evidence="2" id="KW-1185">Reference proteome</keyword>